<dbReference type="Gene3D" id="3.40.1280.10">
    <property type="match status" value="1"/>
</dbReference>
<dbReference type="GO" id="GO:0006396">
    <property type="term" value="P:RNA processing"/>
    <property type="evidence" value="ECO:0007669"/>
    <property type="project" value="InterPro"/>
</dbReference>
<dbReference type="GO" id="GO:0005829">
    <property type="term" value="C:cytosol"/>
    <property type="evidence" value="ECO:0007669"/>
    <property type="project" value="TreeGrafter"/>
</dbReference>
<name>A0A9D1THV3_9FIRM</name>
<accession>A0A9D1THV3</accession>
<gene>
    <name evidence="5" type="primary">rlmB</name>
    <name evidence="5" type="ORF">H9746_02525</name>
</gene>
<organism evidence="5 6">
    <name type="scientific">Candidatus Butyricicoccus avistercoris</name>
    <dbReference type="NCBI Taxonomy" id="2838518"/>
    <lineage>
        <taxon>Bacteria</taxon>
        <taxon>Bacillati</taxon>
        <taxon>Bacillota</taxon>
        <taxon>Clostridia</taxon>
        <taxon>Eubacteriales</taxon>
        <taxon>Butyricicoccaceae</taxon>
        <taxon>Butyricicoccus</taxon>
    </lineage>
</organism>
<dbReference type="Pfam" id="PF00588">
    <property type="entry name" value="SpoU_methylase"/>
    <property type="match status" value="1"/>
</dbReference>
<evidence type="ECO:0000256" key="2">
    <source>
        <dbReference type="ARBA" id="ARBA00022603"/>
    </source>
</evidence>
<evidence type="ECO:0000313" key="5">
    <source>
        <dbReference type="EMBL" id="HIV61711.1"/>
    </source>
</evidence>
<dbReference type="InterPro" id="IPR004441">
    <property type="entry name" value="rRNA_MeTrfase_TrmH"/>
</dbReference>
<dbReference type="InterPro" id="IPR013123">
    <property type="entry name" value="SpoU_subst-bd"/>
</dbReference>
<dbReference type="CDD" id="cd18103">
    <property type="entry name" value="SpoU-like_RlmB"/>
    <property type="match status" value="1"/>
</dbReference>
<dbReference type="InterPro" id="IPR029026">
    <property type="entry name" value="tRNA_m1G_MTases_N"/>
</dbReference>
<evidence type="ECO:0000256" key="1">
    <source>
        <dbReference type="ARBA" id="ARBA00007228"/>
    </source>
</evidence>
<dbReference type="SMART" id="SM00967">
    <property type="entry name" value="SpoU_sub_bind"/>
    <property type="match status" value="1"/>
</dbReference>
<reference evidence="5" key="1">
    <citation type="journal article" date="2021" name="PeerJ">
        <title>Extensive microbial diversity within the chicken gut microbiome revealed by metagenomics and culture.</title>
        <authorList>
            <person name="Gilroy R."/>
            <person name="Ravi A."/>
            <person name="Getino M."/>
            <person name="Pursley I."/>
            <person name="Horton D.L."/>
            <person name="Alikhan N.F."/>
            <person name="Baker D."/>
            <person name="Gharbi K."/>
            <person name="Hall N."/>
            <person name="Watson M."/>
            <person name="Adriaenssens E.M."/>
            <person name="Foster-Nyarko E."/>
            <person name="Jarju S."/>
            <person name="Secka A."/>
            <person name="Antonio M."/>
            <person name="Oren A."/>
            <person name="Chaudhuri R.R."/>
            <person name="La Ragione R."/>
            <person name="Hildebrand F."/>
            <person name="Pallen M.J."/>
        </authorList>
    </citation>
    <scope>NUCLEOTIDE SEQUENCE</scope>
    <source>
        <strain evidence="5">CHK193-4272</strain>
    </source>
</reference>
<comment type="similarity">
    <text evidence="1">Belongs to the class IV-like SAM-binding methyltransferase superfamily. RNA methyltransferase TrmH family.</text>
</comment>
<dbReference type="InterPro" id="IPR001537">
    <property type="entry name" value="SpoU_MeTrfase"/>
</dbReference>
<dbReference type="AlphaFoldDB" id="A0A9D1THV3"/>
<dbReference type="Pfam" id="PF08032">
    <property type="entry name" value="SpoU_sub_bind"/>
    <property type="match status" value="1"/>
</dbReference>
<dbReference type="SUPFAM" id="SSF55315">
    <property type="entry name" value="L30e-like"/>
    <property type="match status" value="1"/>
</dbReference>
<dbReference type="EMBL" id="DXIE01000018">
    <property type="protein sequence ID" value="HIV61711.1"/>
    <property type="molecule type" value="Genomic_DNA"/>
</dbReference>
<proteinExistence type="inferred from homology"/>
<feature type="domain" description="RNA 2-O ribose methyltransferase substrate binding" evidence="4">
    <location>
        <begin position="17"/>
        <end position="91"/>
    </location>
</feature>
<dbReference type="FunFam" id="3.40.1280.10:FF:000008">
    <property type="entry name" value="Group 3 RNA methyltransferase TrmH"/>
    <property type="match status" value="1"/>
</dbReference>
<comment type="caution">
    <text evidence="5">The sequence shown here is derived from an EMBL/GenBank/DDBJ whole genome shotgun (WGS) entry which is preliminary data.</text>
</comment>
<dbReference type="Proteomes" id="UP000886808">
    <property type="component" value="Unassembled WGS sequence"/>
</dbReference>
<dbReference type="PANTHER" id="PTHR46429">
    <property type="entry name" value="23S RRNA (GUANOSINE-2'-O-)-METHYLTRANSFERASE RLMB"/>
    <property type="match status" value="1"/>
</dbReference>
<dbReference type="SUPFAM" id="SSF75217">
    <property type="entry name" value="alpha/beta knot"/>
    <property type="match status" value="1"/>
</dbReference>
<dbReference type="GO" id="GO:0003723">
    <property type="term" value="F:RNA binding"/>
    <property type="evidence" value="ECO:0007669"/>
    <property type="project" value="InterPro"/>
</dbReference>
<reference evidence="5" key="2">
    <citation type="submission" date="2021-04" db="EMBL/GenBank/DDBJ databases">
        <authorList>
            <person name="Gilroy R."/>
        </authorList>
    </citation>
    <scope>NUCLEOTIDE SEQUENCE</scope>
    <source>
        <strain evidence="5">CHK193-4272</strain>
    </source>
</reference>
<dbReference type="GO" id="GO:0032259">
    <property type="term" value="P:methylation"/>
    <property type="evidence" value="ECO:0007669"/>
    <property type="project" value="UniProtKB-KW"/>
</dbReference>
<protein>
    <submittedName>
        <fullName evidence="5">23S rRNA (Guanosine(2251)-2'-O)-methyltransferase RlmB</fullName>
    </submittedName>
</protein>
<dbReference type="GO" id="GO:0008173">
    <property type="term" value="F:RNA methyltransferase activity"/>
    <property type="evidence" value="ECO:0007669"/>
    <property type="project" value="InterPro"/>
</dbReference>
<sequence>MFDKKQKNNTPQPDNMLIEGRNAVSELIKSGQAVDKLFVAESAHGRMGEIIALAKKKGIPVTICDRRKLDSMSQTGNHQGVIAQAAAQDYVSLDELFERAEQKGEQPLFVICDGLEDPHNLGAIVRSAEAAGAHGIIIPKRRAVGLTGIVARASAGALSHMPVHKATNLASTIDEIKKRGVWVYGAEADGTVDLYKADFAGATALVIGSEGSGISRLIREKCDFIVSIPMRGQVNSLNASNAAAILLYEAVRRRI</sequence>
<dbReference type="PANTHER" id="PTHR46429:SF1">
    <property type="entry name" value="23S RRNA (GUANOSINE-2'-O-)-METHYLTRANSFERASE RLMB"/>
    <property type="match status" value="1"/>
</dbReference>
<dbReference type="NCBIfam" id="TIGR00186">
    <property type="entry name" value="rRNA_methyl_3"/>
    <property type="match status" value="1"/>
</dbReference>
<evidence type="ECO:0000259" key="4">
    <source>
        <dbReference type="SMART" id="SM00967"/>
    </source>
</evidence>
<dbReference type="InterPro" id="IPR029028">
    <property type="entry name" value="Alpha/beta_knot_MTases"/>
</dbReference>
<keyword evidence="3" id="KW-0808">Transferase</keyword>
<evidence type="ECO:0000256" key="3">
    <source>
        <dbReference type="ARBA" id="ARBA00022679"/>
    </source>
</evidence>
<dbReference type="Gene3D" id="3.30.1330.30">
    <property type="match status" value="1"/>
</dbReference>
<dbReference type="InterPro" id="IPR029064">
    <property type="entry name" value="Ribosomal_eL30-like_sf"/>
</dbReference>
<keyword evidence="2" id="KW-0489">Methyltransferase</keyword>
<evidence type="ECO:0000313" key="6">
    <source>
        <dbReference type="Proteomes" id="UP000886808"/>
    </source>
</evidence>